<gene>
    <name evidence="1" type="ORF">RFULGI_LOCUS5739</name>
</gene>
<evidence type="ECO:0000313" key="2">
    <source>
        <dbReference type="Proteomes" id="UP000789396"/>
    </source>
</evidence>
<organism evidence="1 2">
    <name type="scientific">Racocetra fulgida</name>
    <dbReference type="NCBI Taxonomy" id="60492"/>
    <lineage>
        <taxon>Eukaryota</taxon>
        <taxon>Fungi</taxon>
        <taxon>Fungi incertae sedis</taxon>
        <taxon>Mucoromycota</taxon>
        <taxon>Glomeromycotina</taxon>
        <taxon>Glomeromycetes</taxon>
        <taxon>Diversisporales</taxon>
        <taxon>Gigasporaceae</taxon>
        <taxon>Racocetra</taxon>
    </lineage>
</organism>
<name>A0A9N9BV66_9GLOM</name>
<comment type="caution">
    <text evidence="1">The sequence shown here is derived from an EMBL/GenBank/DDBJ whole genome shotgun (WGS) entry which is preliminary data.</text>
</comment>
<dbReference type="AlphaFoldDB" id="A0A9N9BV66"/>
<proteinExistence type="predicted"/>
<evidence type="ECO:0000313" key="1">
    <source>
        <dbReference type="EMBL" id="CAG8578309.1"/>
    </source>
</evidence>
<protein>
    <submittedName>
        <fullName evidence="1">7422_t:CDS:1</fullName>
    </submittedName>
</protein>
<dbReference type="Proteomes" id="UP000789396">
    <property type="component" value="Unassembled WGS sequence"/>
</dbReference>
<accession>A0A9N9BV66</accession>
<reference evidence="1" key="1">
    <citation type="submission" date="2021-06" db="EMBL/GenBank/DDBJ databases">
        <authorList>
            <person name="Kallberg Y."/>
            <person name="Tangrot J."/>
            <person name="Rosling A."/>
        </authorList>
    </citation>
    <scope>NUCLEOTIDE SEQUENCE</scope>
    <source>
        <strain evidence="1">IN212</strain>
    </source>
</reference>
<sequence length="42" mass="4569">MITNSSSLPASSSTVLAFVAWIEILDNFYAQNVQRNLGLLAL</sequence>
<dbReference type="EMBL" id="CAJVPZ010006818">
    <property type="protein sequence ID" value="CAG8578309.1"/>
    <property type="molecule type" value="Genomic_DNA"/>
</dbReference>
<keyword evidence="2" id="KW-1185">Reference proteome</keyword>